<name>A0ABR5D6T2_9HYPH</name>
<sequence length="334" mass="34975">MSNLGNVPARRTTSAHLIQSGYRRFLSDYGQEIFVLAAIITLFVCVPLVNPRFIAVNNLNTILSGNAYIAVAAIGMAMVIITGNIDVSVGALIGVLATVAGTLATSGYPVWVAWTVPILVGMSINTVIGLLVAYARIPSIVVTLGALSILRGGLISVTGGAWISNLPPSFLLAQQKLFGVPIPLVAMIILTVLTAFWMRNSAFGRSLYALGGNPEAAVASGIPAERRIVQVFAIHGMFAGLAAILFATQLQVIQSTVPPNLELTIITAAVIGGVSILGGTGTVIGSTLATILFATIGSALIFVNVSAYWLRAVIGLLILITVLADMLRRRRRSV</sequence>
<keyword evidence="3" id="KW-0813">Transport</keyword>
<comment type="caution">
    <text evidence="12">The sequence shown here is derived from an EMBL/GenBank/DDBJ whole genome shotgun (WGS) entry which is preliminary data.</text>
</comment>
<feature type="transmembrane region" description="Helical" evidence="11">
    <location>
        <begin position="284"/>
        <end position="302"/>
    </location>
</feature>
<evidence type="ECO:0000256" key="8">
    <source>
        <dbReference type="ARBA" id="ARBA00023136"/>
    </source>
</evidence>
<keyword evidence="8 11" id="KW-0472">Membrane</keyword>
<feature type="transmembrane region" description="Helical" evidence="11">
    <location>
        <begin position="260"/>
        <end position="277"/>
    </location>
</feature>
<dbReference type="PANTHER" id="PTHR32196:SF29">
    <property type="entry name" value="AUTOINDUCER 2 IMPORT SYSTEM PERMEASE PROTEIN LSRC"/>
    <property type="match status" value="1"/>
</dbReference>
<dbReference type="PANTHER" id="PTHR32196">
    <property type="entry name" value="ABC TRANSPORTER PERMEASE PROTEIN YPHD-RELATED-RELATED"/>
    <property type="match status" value="1"/>
</dbReference>
<dbReference type="InterPro" id="IPR001851">
    <property type="entry name" value="ABC_transp_permease"/>
</dbReference>
<evidence type="ECO:0000256" key="5">
    <source>
        <dbReference type="ARBA" id="ARBA00022519"/>
    </source>
</evidence>
<dbReference type="Proteomes" id="UP000032564">
    <property type="component" value="Unassembled WGS sequence"/>
</dbReference>
<keyword evidence="7 11" id="KW-1133">Transmembrane helix</keyword>
<feature type="transmembrane region" description="Helical" evidence="11">
    <location>
        <begin position="228"/>
        <end position="248"/>
    </location>
</feature>
<feature type="transmembrane region" description="Helical" evidence="11">
    <location>
        <begin position="140"/>
        <end position="163"/>
    </location>
</feature>
<accession>A0ABR5D6T2</accession>
<feature type="transmembrane region" description="Helical" evidence="11">
    <location>
        <begin position="178"/>
        <end position="198"/>
    </location>
</feature>
<keyword evidence="12" id="KW-0762">Sugar transport</keyword>
<keyword evidence="6 11" id="KW-0812">Transmembrane</keyword>
<evidence type="ECO:0000313" key="12">
    <source>
        <dbReference type="EMBL" id="KJF72780.1"/>
    </source>
</evidence>
<gene>
    <name evidence="12" type="ORF">RP75_14530</name>
</gene>
<comment type="subcellular location">
    <subcellularLocation>
        <location evidence="1">Cell membrane</location>
        <topology evidence="1">Multi-pass membrane protein</topology>
    </subcellularLocation>
</comment>
<keyword evidence="13" id="KW-1185">Reference proteome</keyword>
<dbReference type="EMBL" id="JWIT01000008">
    <property type="protein sequence ID" value="KJF72780.1"/>
    <property type="molecule type" value="Genomic_DNA"/>
</dbReference>
<proteinExistence type="predicted"/>
<feature type="transmembrane region" description="Helical" evidence="11">
    <location>
        <begin position="33"/>
        <end position="50"/>
    </location>
</feature>
<dbReference type="CDD" id="cd06579">
    <property type="entry name" value="TM_PBP1_transp_AraH_like"/>
    <property type="match status" value="1"/>
</dbReference>
<comment type="subunit">
    <text evidence="2">The complex is composed of two ATP-binding proteins (LsrA), two transmembrane proteins (LsrC and LsrD) and a solute-binding protein (LsrB).</text>
</comment>
<organism evidence="12 13">
    <name type="scientific">Agrobacterium arsenijevicii</name>
    <dbReference type="NCBI Taxonomy" id="1585697"/>
    <lineage>
        <taxon>Bacteria</taxon>
        <taxon>Pseudomonadati</taxon>
        <taxon>Pseudomonadota</taxon>
        <taxon>Alphaproteobacteria</taxon>
        <taxon>Hyphomicrobiales</taxon>
        <taxon>Rhizobiaceae</taxon>
        <taxon>Rhizobium/Agrobacterium group</taxon>
        <taxon>Agrobacterium</taxon>
    </lineage>
</organism>
<reference evidence="12 13" key="1">
    <citation type="submission" date="2014-12" db="EMBL/GenBank/DDBJ databases">
        <authorList>
            <person name="Kuzmanovic N."/>
            <person name="Pulawska J."/>
            <person name="Obradovic A."/>
        </authorList>
    </citation>
    <scope>NUCLEOTIDE SEQUENCE [LARGE SCALE GENOMIC DNA]</scope>
    <source>
        <strain evidence="12 13">KFB 330</strain>
    </source>
</reference>
<feature type="transmembrane region" description="Helical" evidence="11">
    <location>
        <begin position="87"/>
        <end position="105"/>
    </location>
</feature>
<feature type="transmembrane region" description="Helical" evidence="11">
    <location>
        <begin position="308"/>
        <end position="327"/>
    </location>
</feature>
<evidence type="ECO:0000256" key="6">
    <source>
        <dbReference type="ARBA" id="ARBA00022692"/>
    </source>
</evidence>
<dbReference type="RefSeq" id="WP_082065810.1">
    <property type="nucleotide sequence ID" value="NZ_CP166105.1"/>
</dbReference>
<evidence type="ECO:0000256" key="2">
    <source>
        <dbReference type="ARBA" id="ARBA00011262"/>
    </source>
</evidence>
<evidence type="ECO:0000313" key="13">
    <source>
        <dbReference type="Proteomes" id="UP000032564"/>
    </source>
</evidence>
<feature type="transmembrane region" description="Helical" evidence="11">
    <location>
        <begin position="62"/>
        <end position="80"/>
    </location>
</feature>
<evidence type="ECO:0000256" key="4">
    <source>
        <dbReference type="ARBA" id="ARBA00022475"/>
    </source>
</evidence>
<evidence type="ECO:0000256" key="3">
    <source>
        <dbReference type="ARBA" id="ARBA00022448"/>
    </source>
</evidence>
<evidence type="ECO:0000256" key="9">
    <source>
        <dbReference type="ARBA" id="ARBA00025439"/>
    </source>
</evidence>
<protein>
    <recommendedName>
        <fullName evidence="10">Autoinducer 2 import system permease protein LsrC</fullName>
    </recommendedName>
</protein>
<comment type="function">
    <text evidence="9">Part of the ABC transporter complex LsrABCD involved in autoinducer 2 (AI-2) import. Probably responsible for the translocation of the substrate across the membrane.</text>
</comment>
<feature type="transmembrane region" description="Helical" evidence="11">
    <location>
        <begin position="111"/>
        <end position="133"/>
    </location>
</feature>
<evidence type="ECO:0000256" key="10">
    <source>
        <dbReference type="ARBA" id="ARBA00039382"/>
    </source>
</evidence>
<evidence type="ECO:0000256" key="11">
    <source>
        <dbReference type="SAM" id="Phobius"/>
    </source>
</evidence>
<dbReference type="Pfam" id="PF02653">
    <property type="entry name" value="BPD_transp_2"/>
    <property type="match status" value="1"/>
</dbReference>
<keyword evidence="5" id="KW-0997">Cell inner membrane</keyword>
<evidence type="ECO:0000256" key="1">
    <source>
        <dbReference type="ARBA" id="ARBA00004651"/>
    </source>
</evidence>
<evidence type="ECO:0000256" key="7">
    <source>
        <dbReference type="ARBA" id="ARBA00022989"/>
    </source>
</evidence>
<keyword evidence="4" id="KW-1003">Cell membrane</keyword>